<dbReference type="SUPFAM" id="SSF63411">
    <property type="entry name" value="LuxS/MPP-like metallohydrolase"/>
    <property type="match status" value="2"/>
</dbReference>
<evidence type="ECO:0000259" key="5">
    <source>
        <dbReference type="Pfam" id="PF00675"/>
    </source>
</evidence>
<reference evidence="7 8" key="1">
    <citation type="submission" date="2019-11" db="EMBL/GenBank/DDBJ databases">
        <title>Identification of a novel strain.</title>
        <authorList>
            <person name="Xu Q."/>
            <person name="Wang G."/>
        </authorList>
    </citation>
    <scope>NUCLEOTIDE SEQUENCE [LARGE SCALE GENOMIC DNA]</scope>
    <source>
        <strain evidence="8">xq</strain>
    </source>
</reference>
<dbReference type="PROSITE" id="PS00143">
    <property type="entry name" value="INSULINASE"/>
    <property type="match status" value="1"/>
</dbReference>
<evidence type="ECO:0000313" key="8">
    <source>
        <dbReference type="Proteomes" id="UP000440694"/>
    </source>
</evidence>
<keyword evidence="3" id="KW-0645">Protease</keyword>
<dbReference type="Gene3D" id="3.30.830.10">
    <property type="entry name" value="Metalloenzyme, LuxS/M16 peptidase-like"/>
    <property type="match status" value="2"/>
</dbReference>
<dbReference type="PANTHER" id="PTHR11851:SF49">
    <property type="entry name" value="MITOCHONDRIAL-PROCESSING PEPTIDASE SUBUNIT ALPHA"/>
    <property type="match status" value="1"/>
</dbReference>
<dbReference type="PANTHER" id="PTHR11851">
    <property type="entry name" value="METALLOPROTEASE"/>
    <property type="match status" value="1"/>
</dbReference>
<sequence length="422" mass="45353">MTVELTTLANGLRVVTDTMPHLETVSLGLWVGTGARHETDREHGISHFLEHMAFKGTRRRSAQQIAEEIEAVGGELNAATSMETTAYFARVLRGDDEVALTLIADILQESAFGRPELEGERQVILQEIAATRDSPDDIGYDLLHDAAFPEQPVGRPILGTPASVGSFTAGDLKRFLGRRYGPGNMVISAAGAVRHGNIVRHAEALFGGLTDERRTTGERPAKYVGGVRVSEKPFEQSHLLIGFPSPSYRDDAFFAAQVFSGLFGGGMSSRLFQEVREKRGLCYAIYSTAWGLRDAGLFGIHAATGTALMGELIDVIGVELGRAADKAPGASELARSKSQLKAGLLMSLESSAARAEQMARHVLTHNRVLANTELMDKVDAVTVDDVRAFAAALVRSEPCVTVVGSGRRSRKFAERAAGAVHG</sequence>
<comment type="similarity">
    <text evidence="2 4">Belongs to the peptidase M16 family.</text>
</comment>
<evidence type="ECO:0000256" key="1">
    <source>
        <dbReference type="ARBA" id="ARBA00001947"/>
    </source>
</evidence>
<dbReference type="AlphaFoldDB" id="A0A6I3KJ64"/>
<feature type="domain" description="Peptidase M16 C-terminal" evidence="6">
    <location>
        <begin position="166"/>
        <end position="340"/>
    </location>
</feature>
<accession>A0A6I3KJ64</accession>
<proteinExistence type="inferred from homology"/>
<evidence type="ECO:0000313" key="7">
    <source>
        <dbReference type="EMBL" id="MTD94468.1"/>
    </source>
</evidence>
<dbReference type="InterPro" id="IPR007863">
    <property type="entry name" value="Peptidase_M16_C"/>
</dbReference>
<gene>
    <name evidence="7" type="ORF">GIW81_08985</name>
</gene>
<dbReference type="EMBL" id="WMBQ01000001">
    <property type="protein sequence ID" value="MTD94468.1"/>
    <property type="molecule type" value="Genomic_DNA"/>
</dbReference>
<comment type="cofactor">
    <cofactor evidence="1">
        <name>Zn(2+)</name>
        <dbReference type="ChEBI" id="CHEBI:29105"/>
    </cofactor>
</comment>
<dbReference type="Pfam" id="PF05193">
    <property type="entry name" value="Peptidase_M16_C"/>
    <property type="match status" value="1"/>
</dbReference>
<name>A0A6I3KJ64_9HYPH</name>
<dbReference type="Proteomes" id="UP000440694">
    <property type="component" value="Unassembled WGS sequence"/>
</dbReference>
<keyword evidence="3" id="KW-0482">Metalloprotease</keyword>
<dbReference type="InterPro" id="IPR001431">
    <property type="entry name" value="Pept_M16_Zn_BS"/>
</dbReference>
<dbReference type="InterPro" id="IPR011249">
    <property type="entry name" value="Metalloenz_LuxS/M16"/>
</dbReference>
<dbReference type="GO" id="GO:0006508">
    <property type="term" value="P:proteolysis"/>
    <property type="evidence" value="ECO:0007669"/>
    <property type="project" value="InterPro"/>
</dbReference>
<feature type="domain" description="Peptidase M16 N-terminal" evidence="5">
    <location>
        <begin position="13"/>
        <end position="160"/>
    </location>
</feature>
<keyword evidence="8" id="KW-1185">Reference proteome</keyword>
<evidence type="ECO:0000256" key="4">
    <source>
        <dbReference type="RuleBase" id="RU004447"/>
    </source>
</evidence>
<keyword evidence="3" id="KW-0378">Hydrolase</keyword>
<comment type="caution">
    <text evidence="7">The sequence shown here is derived from an EMBL/GenBank/DDBJ whole genome shotgun (WGS) entry which is preliminary data.</text>
</comment>
<dbReference type="InterPro" id="IPR011765">
    <property type="entry name" value="Pept_M16_N"/>
</dbReference>
<dbReference type="FunFam" id="3.30.830.10:FF:000008">
    <property type="entry name" value="Mitochondrial-processing peptidase subunit beta"/>
    <property type="match status" value="1"/>
</dbReference>
<dbReference type="Pfam" id="PF00675">
    <property type="entry name" value="Peptidase_M16"/>
    <property type="match status" value="1"/>
</dbReference>
<evidence type="ECO:0000259" key="6">
    <source>
        <dbReference type="Pfam" id="PF05193"/>
    </source>
</evidence>
<organism evidence="7 8">
    <name type="scientific">Hyphomicrobium album</name>
    <dbReference type="NCBI Taxonomy" id="2665159"/>
    <lineage>
        <taxon>Bacteria</taxon>
        <taxon>Pseudomonadati</taxon>
        <taxon>Pseudomonadota</taxon>
        <taxon>Alphaproteobacteria</taxon>
        <taxon>Hyphomicrobiales</taxon>
        <taxon>Hyphomicrobiaceae</taxon>
        <taxon>Hyphomicrobium</taxon>
    </lineage>
</organism>
<dbReference type="RefSeq" id="WP_154738891.1">
    <property type="nucleotide sequence ID" value="NZ_WMBQ01000001.1"/>
</dbReference>
<dbReference type="GO" id="GO:0046872">
    <property type="term" value="F:metal ion binding"/>
    <property type="evidence" value="ECO:0007669"/>
    <property type="project" value="InterPro"/>
</dbReference>
<evidence type="ECO:0000256" key="3">
    <source>
        <dbReference type="ARBA" id="ARBA00023049"/>
    </source>
</evidence>
<evidence type="ECO:0000256" key="2">
    <source>
        <dbReference type="ARBA" id="ARBA00007261"/>
    </source>
</evidence>
<protein>
    <submittedName>
        <fullName evidence="7">Insulinase family protein</fullName>
    </submittedName>
</protein>
<dbReference type="GO" id="GO:0004222">
    <property type="term" value="F:metalloendopeptidase activity"/>
    <property type="evidence" value="ECO:0007669"/>
    <property type="project" value="InterPro"/>
</dbReference>
<dbReference type="InterPro" id="IPR050361">
    <property type="entry name" value="MPP/UQCRC_Complex"/>
</dbReference>